<dbReference type="PATRIC" id="fig|1384056.3.peg.368"/>
<dbReference type="PRINTS" id="PR00038">
    <property type="entry name" value="HTHLUXR"/>
</dbReference>
<keyword evidence="1 3" id="KW-0597">Phosphoprotein</keyword>
<proteinExistence type="predicted"/>
<evidence type="ECO:0000256" key="2">
    <source>
        <dbReference type="ARBA" id="ARBA00023125"/>
    </source>
</evidence>
<sequence length="219" mass="24017">MSDAAAPSIRVLIADDHRMVRESLVAVLESAGCCRIVGQAADGQQAIALCLALSPDVAVIDLSMPGLNGLEVVRRLREQCPGTRTLVLTMHEDEEYLLQSVRAGASGFLLKDSPASELIEAIRSIARGRGHFSADASRVLATHLQQPERGLEDPYRDLTPREREVFHLIADGLTTKEIARRLDISTKTAENHRARVLHKLGARNTAEVVRYAIRRGLAR</sequence>
<reference evidence="6 7" key="1">
    <citation type="submission" date="2013-09" db="EMBL/GenBank/DDBJ databases">
        <title>Genome sequencing of Arenimonas metalli.</title>
        <authorList>
            <person name="Chen F."/>
            <person name="Wang G."/>
        </authorList>
    </citation>
    <scope>NUCLEOTIDE SEQUENCE [LARGE SCALE GENOMIC DNA]</scope>
    <source>
        <strain evidence="6 7">CF5-1</strain>
    </source>
</reference>
<dbReference type="GO" id="GO:0006355">
    <property type="term" value="P:regulation of DNA-templated transcription"/>
    <property type="evidence" value="ECO:0007669"/>
    <property type="project" value="InterPro"/>
</dbReference>
<feature type="modified residue" description="4-aspartylphosphate" evidence="3">
    <location>
        <position position="61"/>
    </location>
</feature>
<dbReference type="SMART" id="SM00448">
    <property type="entry name" value="REC"/>
    <property type="match status" value="1"/>
</dbReference>
<name>A0A091BTW5_9GAMM</name>
<dbReference type="InterPro" id="IPR016032">
    <property type="entry name" value="Sig_transdc_resp-reg_C-effctor"/>
</dbReference>
<gene>
    <name evidence="6" type="ORF">N787_07485</name>
</gene>
<dbReference type="CDD" id="cd17535">
    <property type="entry name" value="REC_NarL-like"/>
    <property type="match status" value="1"/>
</dbReference>
<evidence type="ECO:0000313" key="6">
    <source>
        <dbReference type="EMBL" id="KFN47775.1"/>
    </source>
</evidence>
<dbReference type="eggNOG" id="COG2197">
    <property type="taxonomic scope" value="Bacteria"/>
</dbReference>
<dbReference type="SMART" id="SM00421">
    <property type="entry name" value="HTH_LUXR"/>
    <property type="match status" value="1"/>
</dbReference>
<dbReference type="AlphaFoldDB" id="A0A091BTW5"/>
<dbReference type="Gene3D" id="3.40.50.2300">
    <property type="match status" value="1"/>
</dbReference>
<dbReference type="InterPro" id="IPR001789">
    <property type="entry name" value="Sig_transdc_resp-reg_receiver"/>
</dbReference>
<keyword evidence="7" id="KW-1185">Reference proteome</keyword>
<dbReference type="SUPFAM" id="SSF46894">
    <property type="entry name" value="C-terminal effector domain of the bipartite response regulators"/>
    <property type="match status" value="1"/>
</dbReference>
<dbReference type="GO" id="GO:0000160">
    <property type="term" value="P:phosphorelay signal transduction system"/>
    <property type="evidence" value="ECO:0007669"/>
    <property type="project" value="InterPro"/>
</dbReference>
<dbReference type="InterPro" id="IPR058245">
    <property type="entry name" value="NreC/VraR/RcsB-like_REC"/>
</dbReference>
<feature type="domain" description="Response regulatory" evidence="5">
    <location>
        <begin position="10"/>
        <end position="126"/>
    </location>
</feature>
<organism evidence="6 7">
    <name type="scientific">Arenimonas metalli CF5-1</name>
    <dbReference type="NCBI Taxonomy" id="1384056"/>
    <lineage>
        <taxon>Bacteria</taxon>
        <taxon>Pseudomonadati</taxon>
        <taxon>Pseudomonadota</taxon>
        <taxon>Gammaproteobacteria</taxon>
        <taxon>Lysobacterales</taxon>
        <taxon>Lysobacteraceae</taxon>
        <taxon>Arenimonas</taxon>
    </lineage>
</organism>
<dbReference type="Pfam" id="PF00196">
    <property type="entry name" value="GerE"/>
    <property type="match status" value="1"/>
</dbReference>
<evidence type="ECO:0000259" key="5">
    <source>
        <dbReference type="PROSITE" id="PS50110"/>
    </source>
</evidence>
<dbReference type="OrthoDB" id="9796655at2"/>
<evidence type="ECO:0000313" key="7">
    <source>
        <dbReference type="Proteomes" id="UP000029393"/>
    </source>
</evidence>
<dbReference type="PROSITE" id="PS50043">
    <property type="entry name" value="HTH_LUXR_2"/>
    <property type="match status" value="1"/>
</dbReference>
<protein>
    <recommendedName>
        <fullName evidence="8">LuxR family transcriptional regulator</fullName>
    </recommendedName>
</protein>
<accession>A0A091BTW5</accession>
<evidence type="ECO:0000256" key="3">
    <source>
        <dbReference type="PROSITE-ProRule" id="PRU00169"/>
    </source>
</evidence>
<dbReference type="InterPro" id="IPR011006">
    <property type="entry name" value="CheY-like_superfamily"/>
</dbReference>
<dbReference type="InterPro" id="IPR000792">
    <property type="entry name" value="Tscrpt_reg_LuxR_C"/>
</dbReference>
<dbReference type="RefSeq" id="WP_034210368.1">
    <property type="nucleotide sequence ID" value="NZ_AVCK01000006.1"/>
</dbReference>
<dbReference type="Proteomes" id="UP000029393">
    <property type="component" value="Unassembled WGS sequence"/>
</dbReference>
<comment type="caution">
    <text evidence="6">The sequence shown here is derived from an EMBL/GenBank/DDBJ whole genome shotgun (WGS) entry which is preliminary data.</text>
</comment>
<dbReference type="GO" id="GO:0003677">
    <property type="term" value="F:DNA binding"/>
    <property type="evidence" value="ECO:0007669"/>
    <property type="project" value="UniProtKB-KW"/>
</dbReference>
<evidence type="ECO:0000259" key="4">
    <source>
        <dbReference type="PROSITE" id="PS50043"/>
    </source>
</evidence>
<dbReference type="EMBL" id="AVCK01000006">
    <property type="protein sequence ID" value="KFN47775.1"/>
    <property type="molecule type" value="Genomic_DNA"/>
</dbReference>
<dbReference type="PROSITE" id="PS50110">
    <property type="entry name" value="RESPONSE_REGULATORY"/>
    <property type="match status" value="1"/>
</dbReference>
<dbReference type="CDD" id="cd06170">
    <property type="entry name" value="LuxR_C_like"/>
    <property type="match status" value="1"/>
</dbReference>
<keyword evidence="2" id="KW-0238">DNA-binding</keyword>
<evidence type="ECO:0000256" key="1">
    <source>
        <dbReference type="ARBA" id="ARBA00022553"/>
    </source>
</evidence>
<feature type="domain" description="HTH luxR-type" evidence="4">
    <location>
        <begin position="151"/>
        <end position="216"/>
    </location>
</feature>
<evidence type="ECO:0008006" key="8">
    <source>
        <dbReference type="Google" id="ProtNLM"/>
    </source>
</evidence>
<dbReference type="SUPFAM" id="SSF52172">
    <property type="entry name" value="CheY-like"/>
    <property type="match status" value="1"/>
</dbReference>
<dbReference type="PANTHER" id="PTHR43214">
    <property type="entry name" value="TWO-COMPONENT RESPONSE REGULATOR"/>
    <property type="match status" value="1"/>
</dbReference>
<dbReference type="InterPro" id="IPR039420">
    <property type="entry name" value="WalR-like"/>
</dbReference>
<dbReference type="Pfam" id="PF00072">
    <property type="entry name" value="Response_reg"/>
    <property type="match status" value="1"/>
</dbReference>
<dbReference type="STRING" id="1384056.N787_07485"/>